<reference evidence="2" key="1">
    <citation type="journal article" date="2015" name="Nature">
        <title>Complex archaea that bridge the gap between prokaryotes and eukaryotes.</title>
        <authorList>
            <person name="Spang A."/>
            <person name="Saw J.H."/>
            <person name="Jorgensen S.L."/>
            <person name="Zaremba-Niedzwiedzka K."/>
            <person name="Martijn J."/>
            <person name="Lind A.E."/>
            <person name="van Eijk R."/>
            <person name="Schleper C."/>
            <person name="Guy L."/>
            <person name="Ettema T.J."/>
        </authorList>
    </citation>
    <scope>NUCLEOTIDE SEQUENCE</scope>
</reference>
<feature type="compositionally biased region" description="Polar residues" evidence="1">
    <location>
        <begin position="321"/>
        <end position="332"/>
    </location>
</feature>
<dbReference type="EMBL" id="LAZR01027696">
    <property type="protein sequence ID" value="KKL64918.1"/>
    <property type="molecule type" value="Genomic_DNA"/>
</dbReference>
<feature type="compositionally biased region" description="Low complexity" evidence="1">
    <location>
        <begin position="288"/>
        <end position="303"/>
    </location>
</feature>
<name>A0A0F9DSV6_9ZZZZ</name>
<evidence type="ECO:0000313" key="2">
    <source>
        <dbReference type="EMBL" id="KKL64918.1"/>
    </source>
</evidence>
<proteinExistence type="predicted"/>
<evidence type="ECO:0000256" key="1">
    <source>
        <dbReference type="SAM" id="MobiDB-lite"/>
    </source>
</evidence>
<accession>A0A0F9DSV6</accession>
<feature type="non-terminal residue" evidence="2">
    <location>
        <position position="1"/>
    </location>
</feature>
<organism evidence="2">
    <name type="scientific">marine sediment metagenome</name>
    <dbReference type="NCBI Taxonomy" id="412755"/>
    <lineage>
        <taxon>unclassified sequences</taxon>
        <taxon>metagenomes</taxon>
        <taxon>ecological metagenomes</taxon>
    </lineage>
</organism>
<feature type="region of interest" description="Disordered" evidence="1">
    <location>
        <begin position="273"/>
        <end position="345"/>
    </location>
</feature>
<comment type="caution">
    <text evidence="2">The sequence shown here is derived from an EMBL/GenBank/DDBJ whole genome shotgun (WGS) entry which is preliminary data.</text>
</comment>
<protein>
    <submittedName>
        <fullName evidence="2">Uncharacterized protein</fullName>
    </submittedName>
</protein>
<dbReference type="AlphaFoldDB" id="A0A0F9DSV6"/>
<gene>
    <name evidence="2" type="ORF">LCGC14_2160190</name>
</gene>
<sequence length="345" mass="36634">LALIQNQTQQRQFAERQAEILALRRQEFERPQQFFDQKSGQIITAPRGGGDISAQRIPGRVQAPTLAEVLGTQAGRPTPPGVEGFVPGVTEQQPAARPTVGGNLASLGGRLPPGVQVTVPTREGARVTIGRDRKVPTTLEGLAVQSIQDQVKQQGLGAKETRKLINDTRAAFKTPPTEVAKLRDRLARGEIPFESLSKGQLASLGVSLLNNQQLSASALANMRVAAARIATERVRAADPRGLSLEPAERQKLFEETEKRLMAEFLRPFIEPEAAAPPGAVTPPPAPAPGGAEPAPAPAATLPPANAPPPQQTEELAVAEATQLQAAGHSTESAIEAMRQAGWDVR</sequence>